<dbReference type="NCBIfam" id="NF003075">
    <property type="entry name" value="PRK03996.1"/>
    <property type="match status" value="1"/>
</dbReference>
<dbReference type="GO" id="GO:0019773">
    <property type="term" value="C:proteasome core complex, alpha-subunit complex"/>
    <property type="evidence" value="ECO:0007669"/>
    <property type="project" value="UniProtKB-UniRule"/>
</dbReference>
<name>A0A0P5NQ08_9CRUS</name>
<evidence type="ECO:0000256" key="4">
    <source>
        <dbReference type="ARBA" id="ARBA00023242"/>
    </source>
</evidence>
<evidence type="ECO:0000256" key="2">
    <source>
        <dbReference type="ARBA" id="ARBA00022490"/>
    </source>
</evidence>
<comment type="similarity">
    <text evidence="6 7">Belongs to the peptidase T1A family.</text>
</comment>
<reference evidence="8" key="2">
    <citation type="submission" date="2015-10" db="EMBL/GenBank/DDBJ databases">
        <authorList>
            <person name="Gilbert D.G."/>
        </authorList>
    </citation>
    <scope>NUCLEOTIDE SEQUENCE</scope>
</reference>
<dbReference type="EMBL" id="GDIP01232197">
    <property type="protein sequence ID" value="JAI91204.1"/>
    <property type="molecule type" value="Transcribed_RNA"/>
</dbReference>
<dbReference type="PANTHER" id="PTHR11599">
    <property type="entry name" value="PROTEASOME SUBUNIT ALPHA/BETA"/>
    <property type="match status" value="1"/>
</dbReference>
<keyword evidence="3 6" id="KW-0647">Proteasome</keyword>
<dbReference type="InterPro" id="IPR023332">
    <property type="entry name" value="Proteasome_alpha-type"/>
</dbReference>
<evidence type="ECO:0000256" key="6">
    <source>
        <dbReference type="PROSITE-ProRule" id="PRU00808"/>
    </source>
</evidence>
<proteinExistence type="inferred from homology"/>
<dbReference type="CDD" id="cd03753">
    <property type="entry name" value="proteasome_alpha_type_5"/>
    <property type="match status" value="1"/>
</dbReference>
<keyword evidence="4 7" id="KW-0539">Nucleus</keyword>
<dbReference type="PROSITE" id="PS51475">
    <property type="entry name" value="PROTEASOME_ALPHA_2"/>
    <property type="match status" value="1"/>
</dbReference>
<comment type="subcellular location">
    <subcellularLocation>
        <location evidence="7">Cytoplasm</location>
    </subcellularLocation>
    <subcellularLocation>
        <location evidence="7">Nucleus</location>
    </subcellularLocation>
</comment>
<dbReference type="InterPro" id="IPR001353">
    <property type="entry name" value="Proteasome_sua/b"/>
</dbReference>
<dbReference type="Pfam" id="PF10584">
    <property type="entry name" value="Proteasome_A_N"/>
    <property type="match status" value="1"/>
</dbReference>
<comment type="function">
    <text evidence="1">The proteasome is a multicatalytic proteinase complex which is characterized by its ability to cleave peptides with Arg, Phe, Tyr, Leu, and Glu adjacent to the leaving group at neutral or slightly basic pH. The proteasome has an ATP-dependent proteolytic activity.</text>
</comment>
<dbReference type="InterPro" id="IPR033812">
    <property type="entry name" value="Proteasome_alpha_type_5"/>
</dbReference>
<dbReference type="SUPFAM" id="SSF56235">
    <property type="entry name" value="N-terminal nucleophile aminohydrolases (Ntn hydrolases)"/>
    <property type="match status" value="1"/>
</dbReference>
<dbReference type="InterPro" id="IPR000426">
    <property type="entry name" value="Proteasome_asu_N"/>
</dbReference>
<evidence type="ECO:0000313" key="8">
    <source>
        <dbReference type="EMBL" id="JAI91204.1"/>
    </source>
</evidence>
<dbReference type="Pfam" id="PF00227">
    <property type="entry name" value="Proteasome"/>
    <property type="match status" value="1"/>
</dbReference>
<dbReference type="AlphaFoldDB" id="A0A0P5NQ08"/>
<dbReference type="GO" id="GO:0043161">
    <property type="term" value="P:proteasome-mediated ubiquitin-dependent protein catabolic process"/>
    <property type="evidence" value="ECO:0007669"/>
    <property type="project" value="InterPro"/>
</dbReference>
<evidence type="ECO:0000256" key="7">
    <source>
        <dbReference type="RuleBase" id="RU000551"/>
    </source>
</evidence>
<dbReference type="FunFam" id="3.60.20.10:FF:000019">
    <property type="entry name" value="Proteasome subunit alpha type"/>
    <property type="match status" value="1"/>
</dbReference>
<dbReference type="Gene3D" id="3.60.20.10">
    <property type="entry name" value="Glutamine Phosphoribosylpyrophosphate, subunit 1, domain 1"/>
    <property type="match status" value="1"/>
</dbReference>
<sequence length="260" mass="28577">MEFSKIRYSERLILLMHTNLSSVSKNDRGVNTFSPEGRLFQVEYAIEAIKLGSTAIGIQTSEGVVLAVEKRITSPLMEPTTIEKIVEIDKHIGCAVSGLMADSRTMVDRARVEAQNHWFTYDEKMSVESVAQAVSNLAIQFGDSDDDGNAMSRPFGVAILFAGIDEKGPQLFHMDPSGTYVQYDAKAIGSGSEGAQQSLQEAYNKSLTLKSAMKTALTILKQVMEEKLSSTNVEVAAVTPDQPFHMYSKEQVEEVIKEIA</sequence>
<evidence type="ECO:0000256" key="3">
    <source>
        <dbReference type="ARBA" id="ARBA00022942"/>
    </source>
</evidence>
<dbReference type="InterPro" id="IPR050115">
    <property type="entry name" value="Proteasome_alpha"/>
</dbReference>
<dbReference type="InterPro" id="IPR029055">
    <property type="entry name" value="Ntn_hydrolases_N"/>
</dbReference>
<comment type="subunit">
    <text evidence="7">The 20S proteasome core is composed of 28 subunits that are arranged in four stacked rings, resulting in a barrel-shaped structure. The two end rings are each formed by seven alpha subunits, and the two central rings are each formed by seven beta subunits.</text>
</comment>
<dbReference type="SMART" id="SM00948">
    <property type="entry name" value="Proteasome_A_N"/>
    <property type="match status" value="1"/>
</dbReference>
<evidence type="ECO:0000256" key="5">
    <source>
        <dbReference type="ARBA" id="ARBA00026071"/>
    </source>
</evidence>
<keyword evidence="2 7" id="KW-0963">Cytoplasm</keyword>
<dbReference type="GO" id="GO:0005634">
    <property type="term" value="C:nucleus"/>
    <property type="evidence" value="ECO:0007669"/>
    <property type="project" value="UniProtKB-SubCell"/>
</dbReference>
<accession>A0A0P5NQ08</accession>
<dbReference type="OrthoDB" id="431557at2759"/>
<dbReference type="GO" id="GO:0005829">
    <property type="term" value="C:cytosol"/>
    <property type="evidence" value="ECO:0007669"/>
    <property type="project" value="UniProtKB-ARBA"/>
</dbReference>
<evidence type="ECO:0000256" key="1">
    <source>
        <dbReference type="ARBA" id="ARBA00002000"/>
    </source>
</evidence>
<reference evidence="8" key="1">
    <citation type="submission" date="2015-10" db="EMBL/GenBank/DDBJ databases">
        <title>Daphnia magna gene sets from two clonal populations assembled and annotated with EvidentialGene.</title>
        <authorList>
            <person name="Gilbert D."/>
            <person name="Podicheti R."/>
            <person name="Orsini L."/>
            <person name="Colbourne J."/>
            <person name="Pfrender M."/>
        </authorList>
    </citation>
    <scope>NUCLEOTIDE SEQUENCE</scope>
</reference>
<protein>
    <recommendedName>
        <fullName evidence="7">Proteasome subunit alpha type</fullName>
    </recommendedName>
</protein>
<dbReference type="PROSITE" id="PS00388">
    <property type="entry name" value="PROTEASOME_ALPHA_1"/>
    <property type="match status" value="1"/>
</dbReference>
<comment type="subunit">
    <text evidence="5">The 26S proteasome consists of a 20S proteasome core and two 19S regulatory subunits. The 20S proteasome core is composed of 28 subunits that are arranged in four stacked rings, resulting in a barrel-shaped structure. The two end rings are each formed by seven alpha subunits, and the two central rings are each formed by seven beta subunits. The catalytic chamber with the active sites is on the inside of the barrel.</text>
</comment>
<organism evidence="8">
    <name type="scientific">Daphnia magna</name>
    <dbReference type="NCBI Taxonomy" id="35525"/>
    <lineage>
        <taxon>Eukaryota</taxon>
        <taxon>Metazoa</taxon>
        <taxon>Ecdysozoa</taxon>
        <taxon>Arthropoda</taxon>
        <taxon>Crustacea</taxon>
        <taxon>Branchiopoda</taxon>
        <taxon>Diplostraca</taxon>
        <taxon>Cladocera</taxon>
        <taxon>Anomopoda</taxon>
        <taxon>Daphniidae</taxon>
        <taxon>Daphnia</taxon>
    </lineage>
</organism>